<protein>
    <submittedName>
        <fullName evidence="3">Phosphopeptide-binding protein</fullName>
    </submittedName>
</protein>
<dbReference type="Pfam" id="PF00498">
    <property type="entry name" value="FHA"/>
    <property type="match status" value="1"/>
</dbReference>
<dbReference type="InterPro" id="IPR017735">
    <property type="entry name" value="T6SS_FHA"/>
</dbReference>
<name>A0A8J3GUD7_9RHOB</name>
<feature type="region of interest" description="Disordered" evidence="1">
    <location>
        <begin position="124"/>
        <end position="304"/>
    </location>
</feature>
<reference evidence="3" key="2">
    <citation type="submission" date="2020-09" db="EMBL/GenBank/DDBJ databases">
        <authorList>
            <person name="Sun Q."/>
            <person name="Kim S."/>
        </authorList>
    </citation>
    <scope>NUCLEOTIDE SEQUENCE</scope>
    <source>
        <strain evidence="3">KCTC 42650</strain>
    </source>
</reference>
<proteinExistence type="predicted"/>
<reference evidence="3" key="1">
    <citation type="journal article" date="2014" name="Int. J. Syst. Evol. Microbiol.">
        <title>Complete genome sequence of Corynebacterium casei LMG S-19264T (=DSM 44701T), isolated from a smear-ripened cheese.</title>
        <authorList>
            <consortium name="US DOE Joint Genome Institute (JGI-PGF)"/>
            <person name="Walter F."/>
            <person name="Albersmeier A."/>
            <person name="Kalinowski J."/>
            <person name="Ruckert C."/>
        </authorList>
    </citation>
    <scope>NUCLEOTIDE SEQUENCE</scope>
    <source>
        <strain evidence="3">KCTC 42650</strain>
    </source>
</reference>
<feature type="domain" description="FHA" evidence="2">
    <location>
        <begin position="27"/>
        <end position="77"/>
    </location>
</feature>
<dbReference type="AlphaFoldDB" id="A0A8J3GUD7"/>
<dbReference type="Proteomes" id="UP000626220">
    <property type="component" value="Unassembled WGS sequence"/>
</dbReference>
<comment type="caution">
    <text evidence="3">The sequence shown here is derived from an EMBL/GenBank/DDBJ whole genome shotgun (WGS) entry which is preliminary data.</text>
</comment>
<sequence length="501" mass="53223">MTVTLKFQSSGTVPGNARPVTMQGGSLTVGRGPANDMVLPDPDRLLSKNHFVIEDHNGNVVVVDLSTNGTFLNYSKIPLGRTPTPLNNGDVLGLGSYELVVQISSEVPDFDDLIAPPSAMGGISHGDASRAPDPLDLLDAPGPGGDFLDDLLGPESKPTGPSQFNPVDPIDDLLPPMGEDEDPFFHKPSDGREGTGASLPSHSAGIHDSYRPQSGGGQSIIPDDWDDLLEGTGTPEPPPVAPPPPSPPPVVPTPPRRTPPTVPPVATTPPPEADEDPDFETTAPPARPAQPAPVATPTPAPVADSAGNAELIQAFLKGAGAEDLALDPADHANTLARMGRVMRMLVTGLREILMTRTSIKSEFRIEQTMISAGGNNPLKFSISPEQAVEAMIKPATRGYLSPESAAEQALQDIKAHEIAMVTGMEAALKGVLKRLDPKVLEGQIEVSGAFGSLLKGKKARYWEVYEKIYAEVSDQAENDFHDLFSREFARAYKDQLDKLKQ</sequence>
<evidence type="ECO:0000313" key="3">
    <source>
        <dbReference type="EMBL" id="GHF34955.1"/>
    </source>
</evidence>
<accession>A0A8J3GUD7</accession>
<evidence type="ECO:0000259" key="2">
    <source>
        <dbReference type="PROSITE" id="PS50006"/>
    </source>
</evidence>
<feature type="compositionally biased region" description="Polar residues" evidence="1">
    <location>
        <begin position="1"/>
        <end position="13"/>
    </location>
</feature>
<feature type="compositionally biased region" description="Basic and acidic residues" evidence="1">
    <location>
        <begin position="183"/>
        <end position="193"/>
    </location>
</feature>
<keyword evidence="4" id="KW-1185">Reference proteome</keyword>
<gene>
    <name evidence="3" type="primary">fha1</name>
    <name evidence="3" type="ORF">GCM10017056_03040</name>
</gene>
<dbReference type="InterPro" id="IPR046883">
    <property type="entry name" value="T6SS_FHA_C"/>
</dbReference>
<feature type="compositionally biased region" description="Pro residues" evidence="1">
    <location>
        <begin position="235"/>
        <end position="271"/>
    </location>
</feature>
<dbReference type="Pfam" id="PF20232">
    <property type="entry name" value="T6SS_FHA_C"/>
    <property type="match status" value="1"/>
</dbReference>
<organism evidence="3 4">
    <name type="scientific">Seohaeicola zhoushanensis</name>
    <dbReference type="NCBI Taxonomy" id="1569283"/>
    <lineage>
        <taxon>Bacteria</taxon>
        <taxon>Pseudomonadati</taxon>
        <taxon>Pseudomonadota</taxon>
        <taxon>Alphaproteobacteria</taxon>
        <taxon>Rhodobacterales</taxon>
        <taxon>Roseobacteraceae</taxon>
        <taxon>Seohaeicola</taxon>
    </lineage>
</organism>
<dbReference type="InterPro" id="IPR000253">
    <property type="entry name" value="FHA_dom"/>
</dbReference>
<dbReference type="CDD" id="cd00060">
    <property type="entry name" value="FHA"/>
    <property type="match status" value="1"/>
</dbReference>
<dbReference type="NCBIfam" id="TIGR03354">
    <property type="entry name" value="VI_FHA"/>
    <property type="match status" value="1"/>
</dbReference>
<feature type="compositionally biased region" description="Low complexity" evidence="1">
    <location>
        <begin position="132"/>
        <end position="141"/>
    </location>
</feature>
<dbReference type="SMART" id="SM00240">
    <property type="entry name" value="FHA"/>
    <property type="match status" value="1"/>
</dbReference>
<dbReference type="Gene3D" id="2.60.200.20">
    <property type="match status" value="1"/>
</dbReference>
<evidence type="ECO:0000256" key="1">
    <source>
        <dbReference type="SAM" id="MobiDB-lite"/>
    </source>
</evidence>
<evidence type="ECO:0000313" key="4">
    <source>
        <dbReference type="Proteomes" id="UP000626220"/>
    </source>
</evidence>
<dbReference type="SUPFAM" id="SSF49879">
    <property type="entry name" value="SMAD/FHA domain"/>
    <property type="match status" value="1"/>
</dbReference>
<feature type="region of interest" description="Disordered" evidence="1">
    <location>
        <begin position="1"/>
        <end position="33"/>
    </location>
</feature>
<feature type="compositionally biased region" description="Pro residues" evidence="1">
    <location>
        <begin position="285"/>
        <end position="300"/>
    </location>
</feature>
<dbReference type="PROSITE" id="PS50006">
    <property type="entry name" value="FHA_DOMAIN"/>
    <property type="match status" value="1"/>
</dbReference>
<dbReference type="EMBL" id="BNCJ01000001">
    <property type="protein sequence ID" value="GHF34955.1"/>
    <property type="molecule type" value="Genomic_DNA"/>
</dbReference>
<dbReference type="RefSeq" id="WP_189678264.1">
    <property type="nucleotide sequence ID" value="NZ_BNCJ01000001.1"/>
</dbReference>
<dbReference type="InterPro" id="IPR008984">
    <property type="entry name" value="SMAD_FHA_dom_sf"/>
</dbReference>